<sequence length="181" mass="20864">MHKFDDIWFTFKARIAAELRLKNNDLHSQILLVWYAIVSSTANIVALRYGKFAGPDTDIYTAVLSVALLAISMLVSSRDYRGRALQLRTNHIALKLFYDELQAGTISAVDKPKIYSRLLSECENHSSYDDRYFRIFNRAGLEGRFPTKLDWFFMLIMCGGRISGVLILYLLPLSVFWIRID</sequence>
<evidence type="ECO:0000256" key="1">
    <source>
        <dbReference type="SAM" id="Phobius"/>
    </source>
</evidence>
<evidence type="ECO:0000259" key="2">
    <source>
        <dbReference type="Pfam" id="PF18160"/>
    </source>
</evidence>
<dbReference type="Pfam" id="PF18160">
    <property type="entry name" value="SLATT_5"/>
    <property type="match status" value="1"/>
</dbReference>
<accession>A0AAU7M077</accession>
<feature type="transmembrane region" description="Helical" evidence="1">
    <location>
        <begin position="59"/>
        <end position="76"/>
    </location>
</feature>
<evidence type="ECO:0000313" key="3">
    <source>
        <dbReference type="EMBL" id="XBP73271.1"/>
    </source>
</evidence>
<gene>
    <name evidence="3" type="ORF">ABLV49_25870</name>
</gene>
<keyword evidence="1" id="KW-0812">Transmembrane</keyword>
<keyword evidence="3" id="KW-0614">Plasmid</keyword>
<protein>
    <submittedName>
        <fullName evidence="3">SLATT domain-containing protein</fullName>
    </submittedName>
</protein>
<proteinExistence type="predicted"/>
<feature type="transmembrane region" description="Helical" evidence="1">
    <location>
        <begin position="151"/>
        <end position="178"/>
    </location>
</feature>
<feature type="domain" description="SMODS and SLOG-associating 2TM effector" evidence="2">
    <location>
        <begin position="5"/>
        <end position="170"/>
    </location>
</feature>
<dbReference type="RefSeq" id="WP_349283366.1">
    <property type="nucleotide sequence ID" value="NZ_CBCSCU010000040.1"/>
</dbReference>
<geneLocation type="plasmid" evidence="3">
    <name>p5</name>
</geneLocation>
<reference evidence="3" key="1">
    <citation type="submission" date="2024-05" db="EMBL/GenBank/DDBJ databases">
        <authorList>
            <person name="Bunk B."/>
            <person name="Swiderski J."/>
            <person name="Sproer C."/>
            <person name="Thiel V."/>
        </authorList>
    </citation>
    <scope>NUCLEOTIDE SEQUENCE</scope>
    <source>
        <strain evidence="3">DSM 17735</strain>
        <plasmid evidence="3">p5</plasmid>
    </source>
</reference>
<dbReference type="NCBIfam" id="NF033631">
    <property type="entry name" value="SLATT_5"/>
    <property type="match status" value="1"/>
</dbReference>
<dbReference type="InterPro" id="IPR041115">
    <property type="entry name" value="SLATT_5"/>
</dbReference>
<name>A0AAU7M077_9BURK</name>
<dbReference type="AlphaFoldDB" id="A0AAU7M077"/>
<feature type="transmembrane region" description="Helical" evidence="1">
    <location>
        <begin position="30"/>
        <end position="47"/>
    </location>
</feature>
<keyword evidence="1" id="KW-0472">Membrane</keyword>
<organism evidence="3">
    <name type="scientific">Polaromonas hydrogenivorans</name>
    <dbReference type="NCBI Taxonomy" id="335476"/>
    <lineage>
        <taxon>Bacteria</taxon>
        <taxon>Pseudomonadati</taxon>
        <taxon>Pseudomonadota</taxon>
        <taxon>Betaproteobacteria</taxon>
        <taxon>Burkholderiales</taxon>
        <taxon>Comamonadaceae</taxon>
        <taxon>Polaromonas</taxon>
    </lineage>
</organism>
<keyword evidence="1" id="KW-1133">Transmembrane helix</keyword>
<dbReference type="EMBL" id="CP157680">
    <property type="protein sequence ID" value="XBP73271.1"/>
    <property type="molecule type" value="Genomic_DNA"/>
</dbReference>